<evidence type="ECO:0000256" key="2">
    <source>
        <dbReference type="SAM" id="MobiDB-lite"/>
    </source>
</evidence>
<name>A0ABR1FM33_AURAN</name>
<organism evidence="3 4">
    <name type="scientific">Aureococcus anophagefferens</name>
    <name type="common">Harmful bloom alga</name>
    <dbReference type="NCBI Taxonomy" id="44056"/>
    <lineage>
        <taxon>Eukaryota</taxon>
        <taxon>Sar</taxon>
        <taxon>Stramenopiles</taxon>
        <taxon>Ochrophyta</taxon>
        <taxon>Pelagophyceae</taxon>
        <taxon>Pelagomonadales</taxon>
        <taxon>Pelagomonadaceae</taxon>
        <taxon>Aureococcus</taxon>
    </lineage>
</organism>
<dbReference type="Proteomes" id="UP001363151">
    <property type="component" value="Unassembled WGS sequence"/>
</dbReference>
<evidence type="ECO:0000313" key="3">
    <source>
        <dbReference type="EMBL" id="KAK7233329.1"/>
    </source>
</evidence>
<keyword evidence="4" id="KW-1185">Reference proteome</keyword>
<dbReference type="PANTHER" id="PTHR13015">
    <property type="entry name" value="PROTEIN AD-016-RELATED"/>
    <property type="match status" value="1"/>
</dbReference>
<evidence type="ECO:0000313" key="4">
    <source>
        <dbReference type="Proteomes" id="UP001363151"/>
    </source>
</evidence>
<feature type="region of interest" description="Disordered" evidence="2">
    <location>
        <begin position="91"/>
        <end position="113"/>
    </location>
</feature>
<dbReference type="PANTHER" id="PTHR13015:SF0">
    <property type="entry name" value="WASH COMPLEX SUBUNIT 3"/>
    <property type="match status" value="1"/>
</dbReference>
<dbReference type="InterPro" id="IPR019309">
    <property type="entry name" value="WASHC3"/>
</dbReference>
<accession>A0ABR1FM33</accession>
<sequence length="113" mass="11826">MADADDMCDKSQLPPVPQVKVVTLVNNFITNTVSFLNVFATSAEEKLSGVAQRISGVELTLALLEAKLNSVPGVADVAPIRMKMVAEGVDPDVIADPERRVPAPPPGGGDDEG</sequence>
<comment type="caution">
    <text evidence="3">The sequence shown here is derived from an EMBL/GenBank/DDBJ whole genome shotgun (WGS) entry which is preliminary data.</text>
</comment>
<reference evidence="3 4" key="1">
    <citation type="submission" date="2024-03" db="EMBL/GenBank/DDBJ databases">
        <title>Aureococcus anophagefferens CCMP1851 and Kratosvirus quantuckense: Draft genome of a second virus-susceptible host strain in the model system.</title>
        <authorList>
            <person name="Chase E."/>
            <person name="Truchon A.R."/>
            <person name="Schepens W."/>
            <person name="Wilhelm S.W."/>
        </authorList>
    </citation>
    <scope>NUCLEOTIDE SEQUENCE [LARGE SCALE GENOMIC DNA]</scope>
    <source>
        <strain evidence="3 4">CCMP1851</strain>
    </source>
</reference>
<dbReference type="Gene3D" id="1.20.5.110">
    <property type="match status" value="1"/>
</dbReference>
<dbReference type="Pfam" id="PF10152">
    <property type="entry name" value="CCDC53"/>
    <property type="match status" value="1"/>
</dbReference>
<dbReference type="EMBL" id="JBBJCI010000362">
    <property type="protein sequence ID" value="KAK7233329.1"/>
    <property type="molecule type" value="Genomic_DNA"/>
</dbReference>
<evidence type="ECO:0000256" key="1">
    <source>
        <dbReference type="ARBA" id="ARBA00006290"/>
    </source>
</evidence>
<protein>
    <submittedName>
        <fullName evidence="3">WASH complex subunit</fullName>
    </submittedName>
</protein>
<proteinExistence type="inferred from homology"/>
<gene>
    <name evidence="3" type="primary">CCDC53</name>
    <name evidence="3" type="ORF">SO694_00109093</name>
</gene>
<comment type="similarity">
    <text evidence="1">Belongs to the CCDC53 family.</text>
</comment>